<dbReference type="SUPFAM" id="SSF57716">
    <property type="entry name" value="Glucocorticoid receptor-like (DNA-binding domain)"/>
    <property type="match status" value="2"/>
</dbReference>
<organism evidence="9 10">
    <name type="scientific">Oikopleura dioica</name>
    <name type="common">Tunicate</name>
    <dbReference type="NCBI Taxonomy" id="34765"/>
    <lineage>
        <taxon>Eukaryota</taxon>
        <taxon>Metazoa</taxon>
        <taxon>Chordata</taxon>
        <taxon>Tunicata</taxon>
        <taxon>Appendicularia</taxon>
        <taxon>Copelata</taxon>
        <taxon>Oikopleuridae</taxon>
        <taxon>Oikopleura</taxon>
    </lineage>
</organism>
<feature type="compositionally biased region" description="Low complexity" evidence="7">
    <location>
        <begin position="118"/>
        <end position="140"/>
    </location>
</feature>
<gene>
    <name evidence="9" type="ORF">OKIOD_LOCUS14244</name>
</gene>
<evidence type="ECO:0000256" key="6">
    <source>
        <dbReference type="PROSITE-ProRule" id="PRU00094"/>
    </source>
</evidence>
<dbReference type="SMART" id="SM00401">
    <property type="entry name" value="ZnF_GATA"/>
    <property type="match status" value="2"/>
</dbReference>
<dbReference type="PROSITE" id="PS00344">
    <property type="entry name" value="GATA_ZN_FINGER_1"/>
    <property type="match status" value="2"/>
</dbReference>
<evidence type="ECO:0000256" key="3">
    <source>
        <dbReference type="ARBA" id="ARBA00022771"/>
    </source>
</evidence>
<dbReference type="PROSITE" id="PS50114">
    <property type="entry name" value="GATA_ZN_FINGER_2"/>
    <property type="match status" value="2"/>
</dbReference>
<comment type="subcellular location">
    <subcellularLocation>
        <location evidence="1">Nucleus</location>
    </subcellularLocation>
</comment>
<keyword evidence="4" id="KW-0862">Zinc</keyword>
<evidence type="ECO:0000256" key="4">
    <source>
        <dbReference type="ARBA" id="ARBA00022833"/>
    </source>
</evidence>
<evidence type="ECO:0000313" key="10">
    <source>
        <dbReference type="Proteomes" id="UP001158576"/>
    </source>
</evidence>
<dbReference type="CDD" id="cd00202">
    <property type="entry name" value="ZnF_GATA"/>
    <property type="match status" value="2"/>
</dbReference>
<dbReference type="InterPro" id="IPR000679">
    <property type="entry name" value="Znf_GATA"/>
</dbReference>
<sequence>MTDSVSYEQNFNQRAYQSNYSYNSINSAWQAGYKQERDANSLDSSGFYQTHHDSGISFTADVSLNSPISDKSQSQLPKAQSSPTKQHLSISNSQQPAPVRNTSPTGPVSPQLNNTNYLPSQLPVQASSSPQSSPKPLQIQNQREGPSTSSPVAQTIPSAFKSEPNGSQPTLQPTQTANHPLPVSPIQPHHTVIPSPAPLSYNEYLSSQHFYPHPQNHLENPSFAPNAQNLGNSGYGAQNSGYLFSNSGQNFEHALSEPDVAKIEPRDLPFEPEPKRRKSDPSGQRECANCAATTTPLWRRDKCGNYLCNACGLYYKVNGHNRPLIKPKKRVAPNKRVGTICVNCKTNQTTLWRRSLKGEPVCNACGLYEKLHGVPRPKTMKKDGIQTRNRKLSALPNRRKRPNDPRTAINPYSHPHFPATGNFPEAAHLPQQVETPQIPLFPPQPQLNLTKDASNAPSTSSYPHDLQAMANSMFPMSMNPMALFSNPNPAAYAAQTAAGQNPFLHGFPSIFQPAFQ</sequence>
<dbReference type="PRINTS" id="PR00619">
    <property type="entry name" value="GATAZNFINGER"/>
</dbReference>
<reference evidence="9 10" key="1">
    <citation type="submission" date="2021-04" db="EMBL/GenBank/DDBJ databases">
        <authorList>
            <person name="Bliznina A."/>
        </authorList>
    </citation>
    <scope>NUCLEOTIDE SEQUENCE [LARGE SCALE GENOMIC DNA]</scope>
</reference>
<feature type="region of interest" description="Disordered" evidence="7">
    <location>
        <begin position="258"/>
        <end position="286"/>
    </location>
</feature>
<proteinExistence type="predicted"/>
<feature type="domain" description="GATA-type" evidence="8">
    <location>
        <begin position="335"/>
        <end position="388"/>
    </location>
</feature>
<evidence type="ECO:0000256" key="7">
    <source>
        <dbReference type="SAM" id="MobiDB-lite"/>
    </source>
</evidence>
<dbReference type="PANTHER" id="PTHR10071">
    <property type="entry name" value="TRANSCRIPTION FACTOR GATA FAMILY MEMBER"/>
    <property type="match status" value="1"/>
</dbReference>
<feature type="region of interest" description="Disordered" evidence="7">
    <location>
        <begin position="66"/>
        <end position="195"/>
    </location>
</feature>
<dbReference type="Proteomes" id="UP001158576">
    <property type="component" value="Chromosome 2"/>
</dbReference>
<dbReference type="PANTHER" id="PTHR10071:SF281">
    <property type="entry name" value="BOX A-BINDING FACTOR-RELATED"/>
    <property type="match status" value="1"/>
</dbReference>
<feature type="domain" description="GATA-type" evidence="8">
    <location>
        <begin position="281"/>
        <end position="336"/>
    </location>
</feature>
<dbReference type="InterPro" id="IPR039355">
    <property type="entry name" value="Transcription_factor_GATA"/>
</dbReference>
<feature type="compositionally biased region" description="Basic and acidic residues" evidence="7">
    <location>
        <begin position="258"/>
        <end position="274"/>
    </location>
</feature>
<dbReference type="Pfam" id="PF00320">
    <property type="entry name" value="GATA"/>
    <property type="match status" value="2"/>
</dbReference>
<keyword evidence="10" id="KW-1185">Reference proteome</keyword>
<name>A0ABN7T429_OIKDI</name>
<evidence type="ECO:0000256" key="1">
    <source>
        <dbReference type="ARBA" id="ARBA00004123"/>
    </source>
</evidence>
<feature type="compositionally biased region" description="Polar residues" evidence="7">
    <location>
        <begin position="164"/>
        <end position="178"/>
    </location>
</feature>
<evidence type="ECO:0000259" key="8">
    <source>
        <dbReference type="PROSITE" id="PS50114"/>
    </source>
</evidence>
<protein>
    <submittedName>
        <fullName evidence="9">Oidioi.mRNA.OKI2018_I69.chr2.g5479.t1.cds</fullName>
    </submittedName>
</protein>
<evidence type="ECO:0000313" key="9">
    <source>
        <dbReference type="EMBL" id="CAG5111145.1"/>
    </source>
</evidence>
<evidence type="ECO:0000256" key="2">
    <source>
        <dbReference type="ARBA" id="ARBA00022723"/>
    </source>
</evidence>
<keyword evidence="5" id="KW-0539">Nucleus</keyword>
<keyword evidence="2" id="KW-0479">Metal-binding</keyword>
<feature type="region of interest" description="Disordered" evidence="7">
    <location>
        <begin position="376"/>
        <end position="409"/>
    </location>
</feature>
<dbReference type="InterPro" id="IPR013088">
    <property type="entry name" value="Znf_NHR/GATA"/>
</dbReference>
<evidence type="ECO:0000256" key="5">
    <source>
        <dbReference type="ARBA" id="ARBA00023242"/>
    </source>
</evidence>
<accession>A0ABN7T429</accession>
<feature type="compositionally biased region" description="Polar residues" evidence="7">
    <location>
        <begin position="66"/>
        <end position="117"/>
    </location>
</feature>
<dbReference type="Gene3D" id="3.30.50.10">
    <property type="entry name" value="Erythroid Transcription Factor GATA-1, subunit A"/>
    <property type="match status" value="2"/>
</dbReference>
<keyword evidence="3 6" id="KW-0863">Zinc-finger</keyword>
<feature type="compositionally biased region" description="Polar residues" evidence="7">
    <location>
        <begin position="141"/>
        <end position="157"/>
    </location>
</feature>
<dbReference type="EMBL" id="OU015567">
    <property type="protein sequence ID" value="CAG5111145.1"/>
    <property type="molecule type" value="Genomic_DNA"/>
</dbReference>